<dbReference type="EMBL" id="JACGWN010000013">
    <property type="protein sequence ID" value="KAL0410945.1"/>
    <property type="molecule type" value="Genomic_DNA"/>
</dbReference>
<dbReference type="PANTHER" id="PTHR47967:SF66">
    <property type="entry name" value="ASPARTIC PROTEINASE CDR1-RELATED"/>
    <property type="match status" value="1"/>
</dbReference>
<evidence type="ECO:0000256" key="1">
    <source>
        <dbReference type="ARBA" id="ARBA00007447"/>
    </source>
</evidence>
<comment type="caution">
    <text evidence="5">The sequence shown here is derived from an EMBL/GenBank/DDBJ whole genome shotgun (WGS) entry which is preliminary data.</text>
</comment>
<dbReference type="InterPro" id="IPR033121">
    <property type="entry name" value="PEPTIDASE_A1"/>
</dbReference>
<dbReference type="InterPro" id="IPR021109">
    <property type="entry name" value="Peptidase_aspartic_dom_sf"/>
</dbReference>
<dbReference type="GO" id="GO:0005576">
    <property type="term" value="C:extracellular region"/>
    <property type="evidence" value="ECO:0007669"/>
    <property type="project" value="TreeGrafter"/>
</dbReference>
<reference evidence="5" key="1">
    <citation type="submission" date="2020-06" db="EMBL/GenBank/DDBJ databases">
        <authorList>
            <person name="Li T."/>
            <person name="Hu X."/>
            <person name="Zhang T."/>
            <person name="Song X."/>
            <person name="Zhang H."/>
            <person name="Dai N."/>
            <person name="Sheng W."/>
            <person name="Hou X."/>
            <person name="Wei L."/>
        </authorList>
    </citation>
    <scope>NUCLEOTIDE SEQUENCE</scope>
    <source>
        <strain evidence="5">KEN1</strain>
        <tissue evidence="5">Leaf</tissue>
    </source>
</reference>
<gene>
    <name evidence="5" type="ORF">Slati_3684200</name>
</gene>
<dbReference type="PRINTS" id="PR00792">
    <property type="entry name" value="PEPSIN"/>
</dbReference>
<reference evidence="5" key="2">
    <citation type="journal article" date="2024" name="Plant">
        <title>Genomic evolution and insights into agronomic trait innovations of Sesamum species.</title>
        <authorList>
            <person name="Miao H."/>
            <person name="Wang L."/>
            <person name="Qu L."/>
            <person name="Liu H."/>
            <person name="Sun Y."/>
            <person name="Le M."/>
            <person name="Wang Q."/>
            <person name="Wei S."/>
            <person name="Zheng Y."/>
            <person name="Lin W."/>
            <person name="Duan Y."/>
            <person name="Cao H."/>
            <person name="Xiong S."/>
            <person name="Wang X."/>
            <person name="Wei L."/>
            <person name="Li C."/>
            <person name="Ma Q."/>
            <person name="Ju M."/>
            <person name="Zhao R."/>
            <person name="Li G."/>
            <person name="Mu C."/>
            <person name="Tian Q."/>
            <person name="Mei H."/>
            <person name="Zhang T."/>
            <person name="Gao T."/>
            <person name="Zhang H."/>
        </authorList>
    </citation>
    <scope>NUCLEOTIDE SEQUENCE</scope>
    <source>
        <strain evidence="5">KEN1</strain>
    </source>
</reference>
<evidence type="ECO:0000256" key="2">
    <source>
        <dbReference type="ARBA" id="ARBA00022670"/>
    </source>
</evidence>
<keyword evidence="2" id="KW-0645">Protease</keyword>
<dbReference type="GO" id="GO:0006508">
    <property type="term" value="P:proteolysis"/>
    <property type="evidence" value="ECO:0007669"/>
    <property type="project" value="UniProtKB-KW"/>
</dbReference>
<dbReference type="InterPro" id="IPR001461">
    <property type="entry name" value="Aspartic_peptidase_A1"/>
</dbReference>
<dbReference type="Gene3D" id="2.40.70.10">
    <property type="entry name" value="Acid Proteases"/>
    <property type="match status" value="2"/>
</dbReference>
<sequence length="299" mass="33639">MPLMASSADFRMKLSIGTPPFEIMGILDTGSVLSWMQCALRVIIVTLKTGLFHSQGIINLQSAAGKFKTLQTPWREVFYFRGQHMQVFFAVSGQILFSWSHLFGHSHHKFYIRSSKIHFGSNSVVSGANVVFTGLQFFRNSFALRLKGISVGKKKLAMTRLSNSTSSSKVLGFFNERIIIDSGTVLTHLPKKLYQSLEEAMKKEIKLEQAHAREMLRLCYKTPDGKIRGPIVTVHFVGADVKLYPTNTFLRVSEGVHCLVFVPHDGVAIFGNLAQRNFLVGFDLRRKTLSFKQTDCSKQ</sequence>
<comment type="similarity">
    <text evidence="1">Belongs to the peptidase A1 family.</text>
</comment>
<proteinExistence type="inferred from homology"/>
<evidence type="ECO:0000313" key="5">
    <source>
        <dbReference type="EMBL" id="KAL0410945.1"/>
    </source>
</evidence>
<feature type="domain" description="Peptidase A1" evidence="4">
    <location>
        <begin position="1"/>
        <end position="292"/>
    </location>
</feature>
<organism evidence="5">
    <name type="scientific">Sesamum latifolium</name>
    <dbReference type="NCBI Taxonomy" id="2727402"/>
    <lineage>
        <taxon>Eukaryota</taxon>
        <taxon>Viridiplantae</taxon>
        <taxon>Streptophyta</taxon>
        <taxon>Embryophyta</taxon>
        <taxon>Tracheophyta</taxon>
        <taxon>Spermatophyta</taxon>
        <taxon>Magnoliopsida</taxon>
        <taxon>eudicotyledons</taxon>
        <taxon>Gunneridae</taxon>
        <taxon>Pentapetalae</taxon>
        <taxon>asterids</taxon>
        <taxon>lamiids</taxon>
        <taxon>Lamiales</taxon>
        <taxon>Pedaliaceae</taxon>
        <taxon>Sesamum</taxon>
    </lineage>
</organism>
<accession>A0AAW2U134</accession>
<dbReference type="InterPro" id="IPR032799">
    <property type="entry name" value="TAXi_C"/>
</dbReference>
<dbReference type="PANTHER" id="PTHR47967">
    <property type="entry name" value="OS07G0603500 PROTEIN-RELATED"/>
    <property type="match status" value="1"/>
</dbReference>
<evidence type="ECO:0000259" key="4">
    <source>
        <dbReference type="PROSITE" id="PS51767"/>
    </source>
</evidence>
<protein>
    <submittedName>
        <fullName evidence="5">Aspartic proteinase CDR1</fullName>
    </submittedName>
</protein>
<name>A0AAW2U134_9LAMI</name>
<dbReference type="SUPFAM" id="SSF50630">
    <property type="entry name" value="Acid proteases"/>
    <property type="match status" value="1"/>
</dbReference>
<dbReference type="Pfam" id="PF14541">
    <property type="entry name" value="TAXi_C"/>
    <property type="match status" value="1"/>
</dbReference>
<dbReference type="AlphaFoldDB" id="A0AAW2U134"/>
<dbReference type="GO" id="GO:0004190">
    <property type="term" value="F:aspartic-type endopeptidase activity"/>
    <property type="evidence" value="ECO:0007669"/>
    <property type="project" value="InterPro"/>
</dbReference>
<keyword evidence="3" id="KW-0378">Hydrolase</keyword>
<dbReference type="InterPro" id="IPR051708">
    <property type="entry name" value="Plant_Aspart_Prot_A1"/>
</dbReference>
<evidence type="ECO:0000256" key="3">
    <source>
        <dbReference type="ARBA" id="ARBA00022801"/>
    </source>
</evidence>
<dbReference type="PROSITE" id="PS51767">
    <property type="entry name" value="PEPTIDASE_A1"/>
    <property type="match status" value="1"/>
</dbReference>